<feature type="coiled-coil region" evidence="10">
    <location>
        <begin position="169"/>
        <end position="196"/>
    </location>
</feature>
<evidence type="ECO:0000256" key="6">
    <source>
        <dbReference type="ARBA" id="ARBA00022989"/>
    </source>
</evidence>
<evidence type="ECO:0008006" key="14">
    <source>
        <dbReference type="Google" id="ProtNLM"/>
    </source>
</evidence>
<evidence type="ECO:0000313" key="12">
    <source>
        <dbReference type="EMBL" id="PIA48366.1"/>
    </source>
</evidence>
<dbReference type="EMBL" id="KZ305031">
    <property type="protein sequence ID" value="PIA48366.1"/>
    <property type="molecule type" value="Genomic_DNA"/>
</dbReference>
<dbReference type="STRING" id="218851.A0A2G5DY33"/>
<evidence type="ECO:0000256" key="2">
    <source>
        <dbReference type="ARBA" id="ARBA00022448"/>
    </source>
</evidence>
<keyword evidence="3" id="KW-1003">Cell membrane</keyword>
<dbReference type="Gene3D" id="1.20.120.350">
    <property type="entry name" value="Voltage-gated potassium channels. Chain C"/>
    <property type="match status" value="1"/>
</dbReference>
<evidence type="ECO:0000256" key="5">
    <source>
        <dbReference type="ARBA" id="ARBA00022882"/>
    </source>
</evidence>
<organism evidence="12 13">
    <name type="scientific">Aquilegia coerulea</name>
    <name type="common">Rocky mountain columbine</name>
    <dbReference type="NCBI Taxonomy" id="218851"/>
    <lineage>
        <taxon>Eukaryota</taxon>
        <taxon>Viridiplantae</taxon>
        <taxon>Streptophyta</taxon>
        <taxon>Embryophyta</taxon>
        <taxon>Tracheophyta</taxon>
        <taxon>Spermatophyta</taxon>
        <taxon>Magnoliopsida</taxon>
        <taxon>Ranunculales</taxon>
        <taxon>Ranunculaceae</taxon>
        <taxon>Thalictroideae</taxon>
        <taxon>Aquilegia</taxon>
    </lineage>
</organism>
<keyword evidence="7" id="KW-0406">Ion transport</keyword>
<comment type="subcellular location">
    <subcellularLocation>
        <location evidence="1">Cell membrane</location>
        <topology evidence="1">Multi-pass membrane protein</topology>
    </subcellularLocation>
</comment>
<dbReference type="PANTHER" id="PTHR46480">
    <property type="entry name" value="F20B24.22"/>
    <property type="match status" value="1"/>
</dbReference>
<dbReference type="AlphaFoldDB" id="A0A2G5DY33"/>
<keyword evidence="8 11" id="KW-0472">Membrane</keyword>
<accession>A0A2G5DY33</accession>
<sequence>ERWHLCFNSHQDEQHGDDLHKKRAPWRIHLAKFLESTPIRVLALLLLLLDLVFTVLDLSSSLLSCPSKKNEKKENVLYHWGGIAILSVLTMKVLALVVALGSTFFKRPGLIVDGIVISVALLLELLLETKGAGLVVVVSLWRIVRVVESAIELSDEAIEAQIESIVCQFEVLHDENQKLQAQIVEKDKRIAELEEALRQETAGRHTG</sequence>
<keyword evidence="4 11" id="KW-0812">Transmembrane</keyword>
<evidence type="ECO:0000256" key="1">
    <source>
        <dbReference type="ARBA" id="ARBA00004651"/>
    </source>
</evidence>
<keyword evidence="13" id="KW-1185">Reference proteome</keyword>
<evidence type="ECO:0000256" key="7">
    <source>
        <dbReference type="ARBA" id="ARBA00023065"/>
    </source>
</evidence>
<evidence type="ECO:0000256" key="10">
    <source>
        <dbReference type="SAM" id="Coils"/>
    </source>
</evidence>
<evidence type="ECO:0000313" key="13">
    <source>
        <dbReference type="Proteomes" id="UP000230069"/>
    </source>
</evidence>
<gene>
    <name evidence="12" type="ORF">AQUCO_01400759v1</name>
</gene>
<evidence type="ECO:0000256" key="4">
    <source>
        <dbReference type="ARBA" id="ARBA00022692"/>
    </source>
</evidence>
<keyword evidence="5" id="KW-0851">Voltage-gated channel</keyword>
<reference evidence="12 13" key="1">
    <citation type="submission" date="2017-09" db="EMBL/GenBank/DDBJ databases">
        <title>WGS assembly of Aquilegia coerulea Goldsmith.</title>
        <authorList>
            <person name="Hodges S."/>
            <person name="Kramer E."/>
            <person name="Nordborg M."/>
            <person name="Tomkins J."/>
            <person name="Borevitz J."/>
            <person name="Derieg N."/>
            <person name="Yan J."/>
            <person name="Mihaltcheva S."/>
            <person name="Hayes R.D."/>
            <person name="Rokhsar D."/>
        </authorList>
    </citation>
    <scope>NUCLEOTIDE SEQUENCE [LARGE SCALE GENOMIC DNA]</scope>
    <source>
        <strain evidence="13">cv. Goldsmith</strain>
    </source>
</reference>
<proteinExistence type="predicted"/>
<name>A0A2G5DY33_AQUCA</name>
<evidence type="ECO:0000256" key="9">
    <source>
        <dbReference type="ARBA" id="ARBA00023303"/>
    </source>
</evidence>
<feature type="non-terminal residue" evidence="12">
    <location>
        <position position="1"/>
    </location>
</feature>
<feature type="transmembrane region" description="Helical" evidence="11">
    <location>
        <begin position="41"/>
        <end position="65"/>
    </location>
</feature>
<dbReference type="InParanoid" id="A0A2G5DY33"/>
<dbReference type="FunCoup" id="A0A2G5DY33">
    <property type="interactions" value="17"/>
</dbReference>
<dbReference type="InterPro" id="IPR031846">
    <property type="entry name" value="Hvcn1"/>
</dbReference>
<dbReference type="OrthoDB" id="427456at2759"/>
<keyword evidence="6 11" id="KW-1133">Transmembrane helix</keyword>
<dbReference type="GO" id="GO:0005886">
    <property type="term" value="C:plasma membrane"/>
    <property type="evidence" value="ECO:0007669"/>
    <property type="project" value="UniProtKB-SubCell"/>
</dbReference>
<feature type="transmembrane region" description="Helical" evidence="11">
    <location>
        <begin position="110"/>
        <end position="127"/>
    </location>
</feature>
<dbReference type="Proteomes" id="UP000230069">
    <property type="component" value="Unassembled WGS sequence"/>
</dbReference>
<evidence type="ECO:0000256" key="11">
    <source>
        <dbReference type="SAM" id="Phobius"/>
    </source>
</evidence>
<dbReference type="InterPro" id="IPR027359">
    <property type="entry name" value="Volt_channel_dom_sf"/>
</dbReference>
<evidence type="ECO:0000256" key="3">
    <source>
        <dbReference type="ARBA" id="ARBA00022475"/>
    </source>
</evidence>
<keyword evidence="2" id="KW-0813">Transport</keyword>
<dbReference type="PANTHER" id="PTHR46480:SF1">
    <property type="entry name" value="VOLTAGE-GATED HYDROGEN CHANNEL 1"/>
    <property type="match status" value="1"/>
</dbReference>
<dbReference type="GO" id="GO:0030171">
    <property type="term" value="F:voltage-gated proton channel activity"/>
    <property type="evidence" value="ECO:0007669"/>
    <property type="project" value="InterPro"/>
</dbReference>
<keyword evidence="9" id="KW-0407">Ion channel</keyword>
<keyword evidence="10" id="KW-0175">Coiled coil</keyword>
<dbReference type="GO" id="GO:0034702">
    <property type="term" value="C:monoatomic ion channel complex"/>
    <property type="evidence" value="ECO:0007669"/>
    <property type="project" value="UniProtKB-KW"/>
</dbReference>
<feature type="transmembrane region" description="Helical" evidence="11">
    <location>
        <begin position="77"/>
        <end position="104"/>
    </location>
</feature>
<evidence type="ECO:0000256" key="8">
    <source>
        <dbReference type="ARBA" id="ARBA00023136"/>
    </source>
</evidence>
<protein>
    <recommendedName>
        <fullName evidence="14">Voltage-gated hydrogen channel 1</fullName>
    </recommendedName>
</protein>